<feature type="domain" description="BHLH" evidence="15">
    <location>
        <begin position="20"/>
        <end position="76"/>
    </location>
</feature>
<dbReference type="EMBL" id="JAFIRN010000014">
    <property type="protein sequence ID" value="KAG5836057.1"/>
    <property type="molecule type" value="Genomic_DNA"/>
</dbReference>
<evidence type="ECO:0000256" key="2">
    <source>
        <dbReference type="ARBA" id="ARBA00022473"/>
    </source>
</evidence>
<evidence type="ECO:0000256" key="7">
    <source>
        <dbReference type="ARBA" id="ARBA00023125"/>
    </source>
</evidence>
<accession>A0A9D3LS55</accession>
<dbReference type="CDD" id="cd11461">
    <property type="entry name" value="bHLH-O_HES5"/>
    <property type="match status" value="1"/>
</dbReference>
<name>A0A9D3LS55_ANGAN</name>
<keyword evidence="9" id="KW-0539">Nucleus</keyword>
<dbReference type="InterPro" id="IPR050370">
    <property type="entry name" value="HES_HEY"/>
</dbReference>
<comment type="function">
    <text evidence="11">Transcriptional repressor of genes that require a bHLH protein for their transcription. Plays an important role as neurogenesis negative regulator.</text>
</comment>
<evidence type="ECO:0000256" key="5">
    <source>
        <dbReference type="ARBA" id="ARBA00022902"/>
    </source>
</evidence>
<dbReference type="Gene3D" id="4.10.280.10">
    <property type="entry name" value="Helix-loop-helix DNA-binding domain"/>
    <property type="match status" value="1"/>
</dbReference>
<dbReference type="InterPro" id="IPR011598">
    <property type="entry name" value="bHLH_dom"/>
</dbReference>
<feature type="compositionally biased region" description="Basic and acidic residues" evidence="14">
    <location>
        <begin position="26"/>
        <end position="36"/>
    </location>
</feature>
<dbReference type="Proteomes" id="UP001044222">
    <property type="component" value="Chromosome 14"/>
</dbReference>
<evidence type="ECO:0000256" key="9">
    <source>
        <dbReference type="ARBA" id="ARBA00023242"/>
    </source>
</evidence>
<keyword evidence="5" id="KW-0524">Neurogenesis</keyword>
<comment type="subcellular location">
    <subcellularLocation>
        <location evidence="1">Nucleus</location>
    </subcellularLocation>
</comment>
<dbReference type="GO" id="GO:0005634">
    <property type="term" value="C:nucleus"/>
    <property type="evidence" value="ECO:0007669"/>
    <property type="project" value="UniProtKB-SubCell"/>
</dbReference>
<evidence type="ECO:0000256" key="4">
    <source>
        <dbReference type="ARBA" id="ARBA00022782"/>
    </source>
</evidence>
<evidence type="ECO:0000256" key="12">
    <source>
        <dbReference type="ARBA" id="ARBA00072975"/>
    </source>
</evidence>
<keyword evidence="17" id="KW-1185">Reference proteome</keyword>
<dbReference type="GO" id="GO:0045596">
    <property type="term" value="P:negative regulation of cell differentiation"/>
    <property type="evidence" value="ECO:0007669"/>
    <property type="project" value="UniProtKB-ARBA"/>
</dbReference>
<keyword evidence="8" id="KW-0804">Transcription</keyword>
<keyword evidence="7" id="KW-0238">DNA-binding</keyword>
<dbReference type="PROSITE" id="PS50888">
    <property type="entry name" value="BHLH"/>
    <property type="match status" value="1"/>
</dbReference>
<evidence type="ECO:0000256" key="10">
    <source>
        <dbReference type="ARBA" id="ARBA00023791"/>
    </source>
</evidence>
<dbReference type="FunFam" id="4.10.280.10:FF:000033">
    <property type="entry name" value="Transcription factor HES-5"/>
    <property type="match status" value="1"/>
</dbReference>
<dbReference type="AlphaFoldDB" id="A0A9D3LS55"/>
<feature type="compositionally biased region" description="Basic residues" evidence="14">
    <location>
        <begin position="15"/>
        <end position="25"/>
    </location>
</feature>
<comment type="subunit">
    <text evidence="10">Transcription repression requires formation of a complex with a corepressor protein of the Groucho/TLE family.</text>
</comment>
<protein>
    <recommendedName>
        <fullName evidence="12">Transcription factor HES-5</fullName>
    </recommendedName>
    <alternativeName>
        <fullName evidence="13">Hairy and enhancer of split 5</fullName>
    </alternativeName>
</protein>
<feature type="region of interest" description="Disordered" evidence="14">
    <location>
        <begin position="1"/>
        <end position="36"/>
    </location>
</feature>
<evidence type="ECO:0000256" key="8">
    <source>
        <dbReference type="ARBA" id="ARBA00023163"/>
    </source>
</evidence>
<evidence type="ECO:0000259" key="15">
    <source>
        <dbReference type="PROSITE" id="PS50888"/>
    </source>
</evidence>
<keyword evidence="2" id="KW-0217">Developmental protein</keyword>
<evidence type="ECO:0000256" key="6">
    <source>
        <dbReference type="ARBA" id="ARBA00023015"/>
    </source>
</evidence>
<evidence type="ECO:0000256" key="13">
    <source>
        <dbReference type="ARBA" id="ARBA00081413"/>
    </source>
</evidence>
<dbReference type="GO" id="GO:0007399">
    <property type="term" value="P:nervous system development"/>
    <property type="evidence" value="ECO:0007669"/>
    <property type="project" value="UniProtKB-KW"/>
</dbReference>
<organism evidence="16 17">
    <name type="scientific">Anguilla anguilla</name>
    <name type="common">European freshwater eel</name>
    <name type="synonym">Muraena anguilla</name>
    <dbReference type="NCBI Taxonomy" id="7936"/>
    <lineage>
        <taxon>Eukaryota</taxon>
        <taxon>Metazoa</taxon>
        <taxon>Chordata</taxon>
        <taxon>Craniata</taxon>
        <taxon>Vertebrata</taxon>
        <taxon>Euteleostomi</taxon>
        <taxon>Actinopterygii</taxon>
        <taxon>Neopterygii</taxon>
        <taxon>Teleostei</taxon>
        <taxon>Anguilliformes</taxon>
        <taxon>Anguillidae</taxon>
        <taxon>Anguilla</taxon>
    </lineage>
</organism>
<keyword evidence="3" id="KW-0678">Repressor</keyword>
<proteinExistence type="predicted"/>
<evidence type="ECO:0000256" key="14">
    <source>
        <dbReference type="SAM" id="MobiDB-lite"/>
    </source>
</evidence>
<dbReference type="GO" id="GO:0030154">
    <property type="term" value="P:cell differentiation"/>
    <property type="evidence" value="ECO:0007669"/>
    <property type="project" value="UniProtKB-KW"/>
</dbReference>
<dbReference type="PANTHER" id="PTHR10985">
    <property type="entry name" value="BASIC HELIX-LOOP-HELIX TRANSCRIPTION FACTOR, HES-RELATED"/>
    <property type="match status" value="1"/>
</dbReference>
<evidence type="ECO:0000256" key="11">
    <source>
        <dbReference type="ARBA" id="ARBA00060201"/>
    </source>
</evidence>
<comment type="caution">
    <text evidence="16">The sequence shown here is derived from an EMBL/GenBank/DDBJ whole genome shotgun (WGS) entry which is preliminary data.</text>
</comment>
<dbReference type="SUPFAM" id="SSF47459">
    <property type="entry name" value="HLH, helix-loop-helix DNA-binding domain"/>
    <property type="match status" value="1"/>
</dbReference>
<keyword evidence="4" id="KW-0221">Differentiation</keyword>
<evidence type="ECO:0000313" key="16">
    <source>
        <dbReference type="EMBL" id="KAG5836057.1"/>
    </source>
</evidence>
<dbReference type="GO" id="GO:0097150">
    <property type="term" value="P:neuronal stem cell population maintenance"/>
    <property type="evidence" value="ECO:0007669"/>
    <property type="project" value="UniProtKB-ARBA"/>
</dbReference>
<gene>
    <name evidence="16" type="ORF">ANANG_G00250570</name>
</gene>
<evidence type="ECO:0000256" key="1">
    <source>
        <dbReference type="ARBA" id="ARBA00004123"/>
    </source>
</evidence>
<dbReference type="GO" id="GO:0046983">
    <property type="term" value="F:protein dimerization activity"/>
    <property type="evidence" value="ECO:0007669"/>
    <property type="project" value="InterPro"/>
</dbReference>
<dbReference type="SMART" id="SM00353">
    <property type="entry name" value="HLH"/>
    <property type="match status" value="1"/>
</dbReference>
<evidence type="ECO:0000313" key="17">
    <source>
        <dbReference type="Proteomes" id="UP001044222"/>
    </source>
</evidence>
<reference evidence="16" key="1">
    <citation type="submission" date="2021-01" db="EMBL/GenBank/DDBJ databases">
        <title>A chromosome-scale assembly of European eel, Anguilla anguilla.</title>
        <authorList>
            <person name="Henkel C."/>
            <person name="Jong-Raadsen S.A."/>
            <person name="Dufour S."/>
            <person name="Weltzien F.-A."/>
            <person name="Palstra A.P."/>
            <person name="Pelster B."/>
            <person name="Spaink H.P."/>
            <person name="Van Den Thillart G.E."/>
            <person name="Jansen H."/>
            <person name="Zahm M."/>
            <person name="Klopp C."/>
            <person name="Cedric C."/>
            <person name="Louis A."/>
            <person name="Berthelot C."/>
            <person name="Parey E."/>
            <person name="Roest Crollius H."/>
            <person name="Montfort J."/>
            <person name="Robinson-Rechavi M."/>
            <person name="Bucao C."/>
            <person name="Bouchez O."/>
            <person name="Gislard M."/>
            <person name="Lluch J."/>
            <person name="Milhes M."/>
            <person name="Lampietro C."/>
            <person name="Lopez Roques C."/>
            <person name="Donnadieu C."/>
            <person name="Braasch I."/>
            <person name="Desvignes T."/>
            <person name="Postlethwait J."/>
            <person name="Bobe J."/>
            <person name="Guiguen Y."/>
            <person name="Dirks R."/>
        </authorList>
    </citation>
    <scope>NUCLEOTIDE SEQUENCE</scope>
    <source>
        <strain evidence="16">Tag_6206</strain>
        <tissue evidence="16">Liver</tissue>
    </source>
</reference>
<sequence>MAPSSPSSDYTGLQHSHREKRKLRKPAVEKMRRDRMNSSIEQLRILLQEEFHRGDPNGKLEKADVLELAVSFLKQRLRRGAAVSQRAHSEGHSQCWRDTLHFLSASSEREVPLQQLHRFHDTQRDTQEFHPKSPVIPKHSLIPAKQDTTTQMTVWRPW</sequence>
<dbReference type="InterPro" id="IPR036638">
    <property type="entry name" value="HLH_DNA-bd_sf"/>
</dbReference>
<evidence type="ECO:0000256" key="3">
    <source>
        <dbReference type="ARBA" id="ARBA00022491"/>
    </source>
</evidence>
<dbReference type="GO" id="GO:0048513">
    <property type="term" value="P:animal organ development"/>
    <property type="evidence" value="ECO:0007669"/>
    <property type="project" value="UniProtKB-ARBA"/>
</dbReference>
<feature type="compositionally biased region" description="Polar residues" evidence="14">
    <location>
        <begin position="1"/>
        <end position="14"/>
    </location>
</feature>
<dbReference type="GO" id="GO:0003677">
    <property type="term" value="F:DNA binding"/>
    <property type="evidence" value="ECO:0007669"/>
    <property type="project" value="UniProtKB-KW"/>
</dbReference>
<dbReference type="Pfam" id="PF00010">
    <property type="entry name" value="HLH"/>
    <property type="match status" value="1"/>
</dbReference>
<keyword evidence="6" id="KW-0805">Transcription regulation</keyword>